<dbReference type="Proteomes" id="UP000762676">
    <property type="component" value="Unassembled WGS sequence"/>
</dbReference>
<feature type="region of interest" description="Disordered" evidence="1">
    <location>
        <begin position="14"/>
        <end position="38"/>
    </location>
</feature>
<dbReference type="EMBL" id="BMAT01000025">
    <property type="protein sequence ID" value="GFR57738.1"/>
    <property type="molecule type" value="Genomic_DNA"/>
</dbReference>
<accession>A0AAV4EAS8</accession>
<organism evidence="2 3">
    <name type="scientific">Elysia marginata</name>
    <dbReference type="NCBI Taxonomy" id="1093978"/>
    <lineage>
        <taxon>Eukaryota</taxon>
        <taxon>Metazoa</taxon>
        <taxon>Spiralia</taxon>
        <taxon>Lophotrochozoa</taxon>
        <taxon>Mollusca</taxon>
        <taxon>Gastropoda</taxon>
        <taxon>Heterobranchia</taxon>
        <taxon>Euthyneura</taxon>
        <taxon>Panpulmonata</taxon>
        <taxon>Sacoglossa</taxon>
        <taxon>Placobranchoidea</taxon>
        <taxon>Plakobranchidae</taxon>
        <taxon>Elysia</taxon>
    </lineage>
</organism>
<evidence type="ECO:0000313" key="3">
    <source>
        <dbReference type="Proteomes" id="UP000762676"/>
    </source>
</evidence>
<feature type="compositionally biased region" description="Basic and acidic residues" evidence="1">
    <location>
        <begin position="18"/>
        <end position="34"/>
    </location>
</feature>
<evidence type="ECO:0000313" key="2">
    <source>
        <dbReference type="EMBL" id="GFR57738.1"/>
    </source>
</evidence>
<keyword evidence="3" id="KW-1185">Reference proteome</keyword>
<reference evidence="2 3" key="1">
    <citation type="journal article" date="2021" name="Elife">
        <title>Chloroplast acquisition without the gene transfer in kleptoplastic sea slugs, Plakobranchus ocellatus.</title>
        <authorList>
            <person name="Maeda T."/>
            <person name="Takahashi S."/>
            <person name="Yoshida T."/>
            <person name="Shimamura S."/>
            <person name="Takaki Y."/>
            <person name="Nagai Y."/>
            <person name="Toyoda A."/>
            <person name="Suzuki Y."/>
            <person name="Arimoto A."/>
            <person name="Ishii H."/>
            <person name="Satoh N."/>
            <person name="Nishiyama T."/>
            <person name="Hasebe M."/>
            <person name="Maruyama T."/>
            <person name="Minagawa J."/>
            <person name="Obokata J."/>
            <person name="Shigenobu S."/>
        </authorList>
    </citation>
    <scope>NUCLEOTIDE SEQUENCE [LARGE SCALE GENOMIC DNA]</scope>
</reference>
<proteinExistence type="predicted"/>
<gene>
    <name evidence="2" type="ORF">ElyMa_000008600</name>
</gene>
<dbReference type="AlphaFoldDB" id="A0AAV4EAS8"/>
<protein>
    <recommendedName>
        <fullName evidence="4">SH3 domain-containing protein</fullName>
    </recommendedName>
</protein>
<comment type="caution">
    <text evidence="2">The sequence shown here is derived from an EMBL/GenBank/DDBJ whole genome shotgun (WGS) entry which is preliminary data.</text>
</comment>
<sequence length="75" mass="8589">MTLKSKIGPRVIKRRKAKEFAETSARETDSHDQARCGPSNSAAYVQYQESVVEITKKDQRIKVRDVSEIQGHWLT</sequence>
<evidence type="ECO:0000256" key="1">
    <source>
        <dbReference type="SAM" id="MobiDB-lite"/>
    </source>
</evidence>
<name>A0AAV4EAS8_9GAST</name>
<evidence type="ECO:0008006" key="4">
    <source>
        <dbReference type="Google" id="ProtNLM"/>
    </source>
</evidence>